<comment type="function">
    <text evidence="13">The RuvA-RuvB-RuvC complex processes Holliday junction (HJ) DNA during genetic recombination and DNA repair. Endonuclease that resolves HJ intermediates. Cleaves cruciform DNA by making single-stranded nicks across the HJ at symmetrical positions within the homologous arms, yielding a 5'-phosphate and a 3'-hydroxyl group; requires a central core of homology in the junction. The consensus cleavage sequence is 5'-(A/T)TT(C/G)-3'. Cleavage occurs on the 3'-side of the TT dinucleotide at the point of strand exchange. HJ branch migration catalyzed by RuvA-RuvB allows RuvC to scan DNA until it finds its consensus sequence, where it cleaves and resolves the cruciform DNA.</text>
</comment>
<evidence type="ECO:0000256" key="9">
    <source>
        <dbReference type="ARBA" id="ARBA00023125"/>
    </source>
</evidence>
<dbReference type="GO" id="GO:0003677">
    <property type="term" value="F:DNA binding"/>
    <property type="evidence" value="ECO:0007669"/>
    <property type="project" value="UniProtKB-KW"/>
</dbReference>
<evidence type="ECO:0000256" key="2">
    <source>
        <dbReference type="ARBA" id="ARBA00022490"/>
    </source>
</evidence>
<dbReference type="PROSITE" id="PS01321">
    <property type="entry name" value="RUVC"/>
    <property type="match status" value="1"/>
</dbReference>
<dbReference type="CDD" id="cd16962">
    <property type="entry name" value="RuvC"/>
    <property type="match status" value="1"/>
</dbReference>
<keyword evidence="16" id="KW-1185">Reference proteome</keyword>
<dbReference type="PANTHER" id="PTHR30194">
    <property type="entry name" value="CROSSOVER JUNCTION ENDODEOXYRIBONUCLEASE RUVC"/>
    <property type="match status" value="1"/>
</dbReference>
<evidence type="ECO:0000256" key="12">
    <source>
        <dbReference type="ARBA" id="ARBA00029354"/>
    </source>
</evidence>
<dbReference type="GO" id="GO:0000287">
    <property type="term" value="F:magnesium ion binding"/>
    <property type="evidence" value="ECO:0007669"/>
    <property type="project" value="UniProtKB-UniRule"/>
</dbReference>
<dbReference type="InterPro" id="IPR002176">
    <property type="entry name" value="X-over_junc_endoDNase_RuvC"/>
</dbReference>
<dbReference type="Proteomes" id="UP000184139">
    <property type="component" value="Unassembled WGS sequence"/>
</dbReference>
<dbReference type="Pfam" id="PF02075">
    <property type="entry name" value="RuvC"/>
    <property type="match status" value="1"/>
</dbReference>
<comment type="similarity">
    <text evidence="1 13">Belongs to the RuvC family.</text>
</comment>
<dbReference type="GO" id="GO:0006281">
    <property type="term" value="P:DNA repair"/>
    <property type="evidence" value="ECO:0007669"/>
    <property type="project" value="UniProtKB-UniRule"/>
</dbReference>
<keyword evidence="6 13" id="KW-0227">DNA damage</keyword>
<evidence type="ECO:0000256" key="1">
    <source>
        <dbReference type="ARBA" id="ARBA00009518"/>
    </source>
</evidence>
<keyword evidence="11 13" id="KW-0234">DNA repair</keyword>
<keyword evidence="4 13" id="KW-0479">Metal-binding</keyword>
<dbReference type="GO" id="GO:0048476">
    <property type="term" value="C:Holliday junction resolvase complex"/>
    <property type="evidence" value="ECO:0007669"/>
    <property type="project" value="UniProtKB-UniRule"/>
</dbReference>
<accession>A0A1M5XWI3</accession>
<feature type="binding site" evidence="13">
    <location>
        <position position="68"/>
    </location>
    <ligand>
        <name>Mg(2+)</name>
        <dbReference type="ChEBI" id="CHEBI:18420"/>
        <label>2</label>
    </ligand>
</feature>
<dbReference type="OrthoDB" id="9805499at2"/>
<dbReference type="HAMAP" id="MF_00034">
    <property type="entry name" value="RuvC"/>
    <property type="match status" value="1"/>
</dbReference>
<dbReference type="EMBL" id="FQXS01000024">
    <property type="protein sequence ID" value="SHI04106.1"/>
    <property type="molecule type" value="Genomic_DNA"/>
</dbReference>
<dbReference type="Gene3D" id="3.30.420.10">
    <property type="entry name" value="Ribonuclease H-like superfamily/Ribonuclease H"/>
    <property type="match status" value="1"/>
</dbReference>
<name>A0A1M5XWI3_9BACT</name>
<dbReference type="AlphaFoldDB" id="A0A1M5XWI3"/>
<evidence type="ECO:0000256" key="3">
    <source>
        <dbReference type="ARBA" id="ARBA00022722"/>
    </source>
</evidence>
<dbReference type="FunFam" id="3.30.420.10:FF:000002">
    <property type="entry name" value="Crossover junction endodeoxyribonuclease RuvC"/>
    <property type="match status" value="1"/>
</dbReference>
<evidence type="ECO:0000256" key="14">
    <source>
        <dbReference type="NCBIfam" id="TIGR00228"/>
    </source>
</evidence>
<evidence type="ECO:0000256" key="6">
    <source>
        <dbReference type="ARBA" id="ARBA00022763"/>
    </source>
</evidence>
<reference evidence="15 16" key="1">
    <citation type="submission" date="2016-11" db="EMBL/GenBank/DDBJ databases">
        <authorList>
            <person name="Jaros S."/>
            <person name="Januszkiewicz K."/>
            <person name="Wedrychowicz H."/>
        </authorList>
    </citation>
    <scope>NUCLEOTIDE SEQUENCE [LARGE SCALE GENOMIC DNA]</scope>
    <source>
        <strain evidence="15 16">DSM 9705</strain>
    </source>
</reference>
<protein>
    <recommendedName>
        <fullName evidence="13 14">Crossover junction endodeoxyribonuclease RuvC</fullName>
        <ecNumber evidence="13 14">3.1.21.10</ecNumber>
    </recommendedName>
    <alternativeName>
        <fullName evidence="13">Holliday junction nuclease RuvC</fullName>
    </alternativeName>
    <alternativeName>
        <fullName evidence="13">Holliday junction resolvase RuvC</fullName>
    </alternativeName>
</protein>
<evidence type="ECO:0000256" key="13">
    <source>
        <dbReference type="HAMAP-Rule" id="MF_00034"/>
    </source>
</evidence>
<gene>
    <name evidence="13" type="primary">ruvC</name>
    <name evidence="15" type="ORF">SAMN02745124_03404</name>
</gene>
<dbReference type="InterPro" id="IPR012337">
    <property type="entry name" value="RNaseH-like_sf"/>
</dbReference>
<dbReference type="GO" id="GO:0008821">
    <property type="term" value="F:crossover junction DNA endonuclease activity"/>
    <property type="evidence" value="ECO:0007669"/>
    <property type="project" value="UniProtKB-UniRule"/>
</dbReference>
<feature type="active site" evidence="13">
    <location>
        <position position="68"/>
    </location>
</feature>
<keyword evidence="7 13" id="KW-0378">Hydrolase</keyword>
<evidence type="ECO:0000256" key="10">
    <source>
        <dbReference type="ARBA" id="ARBA00023172"/>
    </source>
</evidence>
<dbReference type="NCBIfam" id="TIGR00228">
    <property type="entry name" value="ruvC"/>
    <property type="match status" value="1"/>
</dbReference>
<feature type="active site" evidence="13">
    <location>
        <position position="140"/>
    </location>
</feature>
<dbReference type="PRINTS" id="PR00696">
    <property type="entry name" value="RSOLVASERUVC"/>
</dbReference>
<evidence type="ECO:0000313" key="16">
    <source>
        <dbReference type="Proteomes" id="UP000184139"/>
    </source>
</evidence>
<dbReference type="RefSeq" id="WP_073377882.1">
    <property type="nucleotide sequence ID" value="NZ_FQXS01000024.1"/>
</dbReference>
<feature type="binding site" evidence="13">
    <location>
        <position position="140"/>
    </location>
    <ligand>
        <name>Mg(2+)</name>
        <dbReference type="ChEBI" id="CHEBI:18420"/>
        <label>1</label>
    </ligand>
</feature>
<dbReference type="PANTHER" id="PTHR30194:SF3">
    <property type="entry name" value="CROSSOVER JUNCTION ENDODEOXYRIBONUCLEASE RUVC"/>
    <property type="match status" value="1"/>
</dbReference>
<comment type="cofactor">
    <cofactor evidence="13">
        <name>Mg(2+)</name>
        <dbReference type="ChEBI" id="CHEBI:18420"/>
    </cofactor>
    <text evidence="13">Binds 2 Mg(2+) ion per subunit.</text>
</comment>
<keyword evidence="5 13" id="KW-0255">Endonuclease</keyword>
<keyword evidence="3 13" id="KW-0540">Nuclease</keyword>
<sequence>MERILGIDPGSRTTGYGVIVSDRGRIGFIACGVIKASPQLPFAHRLNQIFDGVNEVIQIHSPTAAAIEDVFLATNPRSALKLGQARGAAVVAAMQNGLQVYDYSPKLIKQGVAGYGQAAKAQVQHMVRVLLGLPSMPSTDAADALAVAICHANQFRL</sequence>
<dbReference type="EC" id="3.1.21.10" evidence="13 14"/>
<evidence type="ECO:0000256" key="4">
    <source>
        <dbReference type="ARBA" id="ARBA00022723"/>
    </source>
</evidence>
<dbReference type="InterPro" id="IPR036397">
    <property type="entry name" value="RNaseH_sf"/>
</dbReference>
<comment type="subcellular location">
    <subcellularLocation>
        <location evidence="13">Cytoplasm</location>
    </subcellularLocation>
</comment>
<keyword evidence="2 13" id="KW-0963">Cytoplasm</keyword>
<feature type="binding site" evidence="13">
    <location>
        <position position="8"/>
    </location>
    <ligand>
        <name>Mg(2+)</name>
        <dbReference type="ChEBI" id="CHEBI:18420"/>
        <label>1</label>
    </ligand>
</feature>
<evidence type="ECO:0000256" key="7">
    <source>
        <dbReference type="ARBA" id="ARBA00022801"/>
    </source>
</evidence>
<keyword evidence="10 13" id="KW-0233">DNA recombination</keyword>
<dbReference type="NCBIfam" id="NF000711">
    <property type="entry name" value="PRK00039.2-1"/>
    <property type="match status" value="1"/>
</dbReference>
<keyword evidence="8 13" id="KW-0460">Magnesium</keyword>
<dbReference type="SUPFAM" id="SSF53098">
    <property type="entry name" value="Ribonuclease H-like"/>
    <property type="match status" value="1"/>
</dbReference>
<comment type="subunit">
    <text evidence="13">Homodimer which binds Holliday junction (HJ) DNA. The HJ becomes 2-fold symmetrical on binding to RuvC with unstacked arms; it has a different conformation from HJ DNA in complex with RuvA. In the full resolvosome a probable DNA-RuvA(4)-RuvB(12)-RuvC(2) complex forms which resolves the HJ.</text>
</comment>
<evidence type="ECO:0000313" key="15">
    <source>
        <dbReference type="EMBL" id="SHI04106.1"/>
    </source>
</evidence>
<keyword evidence="9 13" id="KW-0238">DNA-binding</keyword>
<dbReference type="STRING" id="1121409.SAMN02745124_03404"/>
<organism evidence="15 16">
    <name type="scientific">Desulfofustis glycolicus DSM 9705</name>
    <dbReference type="NCBI Taxonomy" id="1121409"/>
    <lineage>
        <taxon>Bacteria</taxon>
        <taxon>Pseudomonadati</taxon>
        <taxon>Thermodesulfobacteriota</taxon>
        <taxon>Desulfobulbia</taxon>
        <taxon>Desulfobulbales</taxon>
        <taxon>Desulfocapsaceae</taxon>
        <taxon>Desulfofustis</taxon>
    </lineage>
</organism>
<evidence type="ECO:0000256" key="8">
    <source>
        <dbReference type="ARBA" id="ARBA00022842"/>
    </source>
</evidence>
<feature type="active site" evidence="13">
    <location>
        <position position="8"/>
    </location>
</feature>
<dbReference type="GO" id="GO:0005737">
    <property type="term" value="C:cytoplasm"/>
    <property type="evidence" value="ECO:0007669"/>
    <property type="project" value="UniProtKB-SubCell"/>
</dbReference>
<dbReference type="GO" id="GO:0006310">
    <property type="term" value="P:DNA recombination"/>
    <property type="evidence" value="ECO:0007669"/>
    <property type="project" value="UniProtKB-UniRule"/>
</dbReference>
<evidence type="ECO:0000256" key="5">
    <source>
        <dbReference type="ARBA" id="ARBA00022759"/>
    </source>
</evidence>
<proteinExistence type="inferred from homology"/>
<dbReference type="InterPro" id="IPR020563">
    <property type="entry name" value="X-over_junc_endoDNase_Mg_BS"/>
</dbReference>
<comment type="catalytic activity">
    <reaction evidence="12 13">
        <text>Endonucleolytic cleavage at a junction such as a reciprocal single-stranded crossover between two homologous DNA duplexes (Holliday junction).</text>
        <dbReference type="EC" id="3.1.21.10"/>
    </reaction>
</comment>
<evidence type="ECO:0000256" key="11">
    <source>
        <dbReference type="ARBA" id="ARBA00023204"/>
    </source>
</evidence>